<dbReference type="InterPro" id="IPR036291">
    <property type="entry name" value="NAD(P)-bd_dom_sf"/>
</dbReference>
<dbReference type="PRINTS" id="PR00081">
    <property type="entry name" value="GDHRDH"/>
</dbReference>
<dbReference type="Pfam" id="PF00106">
    <property type="entry name" value="adh_short"/>
    <property type="match status" value="1"/>
</dbReference>
<dbReference type="SMART" id="SM00822">
    <property type="entry name" value="PKS_KR"/>
    <property type="match status" value="1"/>
</dbReference>
<dbReference type="PANTHER" id="PTHR42760">
    <property type="entry name" value="SHORT-CHAIN DEHYDROGENASES/REDUCTASES FAMILY MEMBER"/>
    <property type="match status" value="1"/>
</dbReference>
<dbReference type="AlphaFoldDB" id="A0A502D270"/>
<proteinExistence type="inferred from homology"/>
<dbReference type="GO" id="GO:0016616">
    <property type="term" value="F:oxidoreductase activity, acting on the CH-OH group of donors, NAD or NADP as acceptor"/>
    <property type="evidence" value="ECO:0007669"/>
    <property type="project" value="UniProtKB-ARBA"/>
</dbReference>
<dbReference type="PROSITE" id="PS00061">
    <property type="entry name" value="ADH_SHORT"/>
    <property type="match status" value="1"/>
</dbReference>
<reference evidence="4 5" key="1">
    <citation type="journal article" date="2019" name="Environ. Microbiol.">
        <title>Species interactions and distinct microbial communities in high Arctic permafrost affected cryosols are associated with the CH4 and CO2 gas fluxes.</title>
        <authorList>
            <person name="Altshuler I."/>
            <person name="Hamel J."/>
            <person name="Turney S."/>
            <person name="Magnuson E."/>
            <person name="Levesque R."/>
            <person name="Greer C."/>
            <person name="Whyte L.G."/>
        </authorList>
    </citation>
    <scope>NUCLEOTIDE SEQUENCE [LARGE SCALE GENOMIC DNA]</scope>
    <source>
        <strain evidence="4 5">S9.3A</strain>
    </source>
</reference>
<dbReference type="PRINTS" id="PR00080">
    <property type="entry name" value="SDRFAMILY"/>
</dbReference>
<dbReference type="InterPro" id="IPR002347">
    <property type="entry name" value="SDR_fam"/>
</dbReference>
<evidence type="ECO:0000256" key="1">
    <source>
        <dbReference type="ARBA" id="ARBA00006484"/>
    </source>
</evidence>
<comment type="caution">
    <text evidence="4">The sequence shown here is derived from an EMBL/GenBank/DDBJ whole genome shotgun (WGS) entry which is preliminary data.</text>
</comment>
<comment type="similarity">
    <text evidence="1 2">Belongs to the short-chain dehydrogenases/reductases (SDR) family.</text>
</comment>
<dbReference type="Gene3D" id="3.40.50.720">
    <property type="entry name" value="NAD(P)-binding Rossmann-like Domain"/>
    <property type="match status" value="1"/>
</dbReference>
<dbReference type="RefSeq" id="WP_140738388.1">
    <property type="nucleotide sequence ID" value="NZ_RCZM01000002.1"/>
</dbReference>
<evidence type="ECO:0000313" key="5">
    <source>
        <dbReference type="Proteomes" id="UP000317722"/>
    </source>
</evidence>
<dbReference type="CDD" id="cd05233">
    <property type="entry name" value="SDR_c"/>
    <property type="match status" value="1"/>
</dbReference>
<dbReference type="InterPro" id="IPR057326">
    <property type="entry name" value="KR_dom"/>
</dbReference>
<accession>A0A502D270</accession>
<evidence type="ECO:0000256" key="2">
    <source>
        <dbReference type="RuleBase" id="RU000363"/>
    </source>
</evidence>
<gene>
    <name evidence="4" type="ORF">EAH86_07505</name>
</gene>
<feature type="domain" description="Ketoreductase" evidence="3">
    <location>
        <begin position="6"/>
        <end position="190"/>
    </location>
</feature>
<dbReference type="InterPro" id="IPR020904">
    <property type="entry name" value="Sc_DH/Rdtase_CS"/>
</dbReference>
<dbReference type="EMBL" id="RCZM01000002">
    <property type="protein sequence ID" value="TPG18216.1"/>
    <property type="molecule type" value="Genomic_DNA"/>
</dbReference>
<keyword evidence="5" id="KW-1185">Reference proteome</keyword>
<dbReference type="OrthoDB" id="9804774at2"/>
<evidence type="ECO:0000313" key="4">
    <source>
        <dbReference type="EMBL" id="TPG18216.1"/>
    </source>
</evidence>
<dbReference type="SUPFAM" id="SSF51735">
    <property type="entry name" value="NAD(P)-binding Rossmann-fold domains"/>
    <property type="match status" value="1"/>
</dbReference>
<evidence type="ECO:0000259" key="3">
    <source>
        <dbReference type="SMART" id="SM00822"/>
    </source>
</evidence>
<dbReference type="Proteomes" id="UP000317722">
    <property type="component" value="Unassembled WGS sequence"/>
</dbReference>
<sequence length="250" mass="26038">MQLQGRVVVVTGGASGLGASLTRAFADVGSHVVVADRDAAAALDLVTELREQGRAATKCRCDVTDEDDLSRLVSVADGLGGVHVLVNNAGGWGGSPEQYPDAPAEDWSAVLDLNLRAPMRLLQLALAGMRARGEGAVVNVASSAGIESSAYGSPPYAVAKAGLVRLTTSLAGLTDEGIRVSCVVPGWIGLPRAYAEWAAMAPDERERGPDLVPPELVADEVVRLVREDTAAGTVVELLDGSHRRVVQPDR</sequence>
<protein>
    <submittedName>
        <fullName evidence="4">SDR family NAD(P)-dependent oxidoreductase</fullName>
    </submittedName>
</protein>
<organism evidence="4 5">
    <name type="scientific">Pedococcus bigeumensis</name>
    <dbReference type="NCBI Taxonomy" id="433644"/>
    <lineage>
        <taxon>Bacteria</taxon>
        <taxon>Bacillati</taxon>
        <taxon>Actinomycetota</taxon>
        <taxon>Actinomycetes</taxon>
        <taxon>Micrococcales</taxon>
        <taxon>Intrasporangiaceae</taxon>
        <taxon>Pedococcus</taxon>
    </lineage>
</organism>
<name>A0A502D270_9MICO</name>